<dbReference type="GO" id="GO:0043709">
    <property type="term" value="P:cell adhesion involved in single-species biofilm formation"/>
    <property type="evidence" value="ECO:0007669"/>
    <property type="project" value="TreeGrafter"/>
</dbReference>
<evidence type="ECO:0000313" key="4">
    <source>
        <dbReference type="Proteomes" id="UP000198847"/>
    </source>
</evidence>
<dbReference type="GO" id="GO:1902201">
    <property type="term" value="P:negative regulation of bacterial-type flagellum-dependent cell motility"/>
    <property type="evidence" value="ECO:0007669"/>
    <property type="project" value="TreeGrafter"/>
</dbReference>
<organism evidence="3 4">
    <name type="scientific">Propionispora vibrioides</name>
    <dbReference type="NCBI Taxonomy" id="112903"/>
    <lineage>
        <taxon>Bacteria</taxon>
        <taxon>Bacillati</taxon>
        <taxon>Bacillota</taxon>
        <taxon>Negativicutes</taxon>
        <taxon>Selenomonadales</taxon>
        <taxon>Sporomusaceae</taxon>
        <taxon>Propionispora</taxon>
    </lineage>
</organism>
<dbReference type="SMART" id="SM00267">
    <property type="entry name" value="GGDEF"/>
    <property type="match status" value="1"/>
</dbReference>
<dbReference type="InterPro" id="IPR043128">
    <property type="entry name" value="Rev_trsase/Diguanyl_cyclase"/>
</dbReference>
<feature type="transmembrane region" description="Helical" evidence="1">
    <location>
        <begin position="35"/>
        <end position="55"/>
    </location>
</feature>
<dbReference type="GO" id="GO:0005886">
    <property type="term" value="C:plasma membrane"/>
    <property type="evidence" value="ECO:0007669"/>
    <property type="project" value="TreeGrafter"/>
</dbReference>
<reference evidence="3 4" key="1">
    <citation type="submission" date="2016-10" db="EMBL/GenBank/DDBJ databases">
        <authorList>
            <person name="de Groot N.N."/>
        </authorList>
    </citation>
    <scope>NUCLEOTIDE SEQUENCE [LARGE SCALE GENOMIC DNA]</scope>
    <source>
        <strain evidence="3 4">DSM 13305</strain>
    </source>
</reference>
<dbReference type="SUPFAM" id="SSF55073">
    <property type="entry name" value="Nucleotide cyclase"/>
    <property type="match status" value="1"/>
</dbReference>
<dbReference type="Pfam" id="PF00990">
    <property type="entry name" value="GGDEF"/>
    <property type="match status" value="1"/>
</dbReference>
<keyword evidence="1" id="KW-0472">Membrane</keyword>
<gene>
    <name evidence="3" type="ORF">SAMN04490178_1417</name>
</gene>
<name>A0A1H8Y403_9FIRM</name>
<protein>
    <submittedName>
        <fullName evidence="3">Diguanylate cyclase (GGDEF) domain-containing protein</fullName>
    </submittedName>
</protein>
<keyword evidence="1" id="KW-0812">Transmembrane</keyword>
<dbReference type="InterPro" id="IPR000160">
    <property type="entry name" value="GGDEF_dom"/>
</dbReference>
<dbReference type="Proteomes" id="UP000198847">
    <property type="component" value="Unassembled WGS sequence"/>
</dbReference>
<dbReference type="Gene3D" id="3.30.70.270">
    <property type="match status" value="1"/>
</dbReference>
<dbReference type="GO" id="GO:0052621">
    <property type="term" value="F:diguanylate cyclase activity"/>
    <property type="evidence" value="ECO:0007669"/>
    <property type="project" value="TreeGrafter"/>
</dbReference>
<dbReference type="NCBIfam" id="TIGR00254">
    <property type="entry name" value="GGDEF"/>
    <property type="match status" value="1"/>
</dbReference>
<dbReference type="PANTHER" id="PTHR45138">
    <property type="entry name" value="REGULATORY COMPONENTS OF SENSORY TRANSDUCTION SYSTEM"/>
    <property type="match status" value="1"/>
</dbReference>
<evidence type="ECO:0000313" key="3">
    <source>
        <dbReference type="EMBL" id="SEP46806.1"/>
    </source>
</evidence>
<proteinExistence type="predicted"/>
<evidence type="ECO:0000256" key="1">
    <source>
        <dbReference type="SAM" id="Phobius"/>
    </source>
</evidence>
<dbReference type="STRING" id="112903.SAMN04490178_1417"/>
<dbReference type="FunFam" id="3.30.70.270:FF:000001">
    <property type="entry name" value="Diguanylate cyclase domain protein"/>
    <property type="match status" value="1"/>
</dbReference>
<dbReference type="CDD" id="cd01949">
    <property type="entry name" value="GGDEF"/>
    <property type="match status" value="1"/>
</dbReference>
<dbReference type="AlphaFoldDB" id="A0A1H8Y403"/>
<dbReference type="InterPro" id="IPR029787">
    <property type="entry name" value="Nucleotide_cyclase"/>
</dbReference>
<evidence type="ECO:0000259" key="2">
    <source>
        <dbReference type="PROSITE" id="PS50887"/>
    </source>
</evidence>
<keyword evidence="1" id="KW-1133">Transmembrane helix</keyword>
<dbReference type="EMBL" id="FODY01000041">
    <property type="protein sequence ID" value="SEP46806.1"/>
    <property type="molecule type" value="Genomic_DNA"/>
</dbReference>
<keyword evidence="4" id="KW-1185">Reference proteome</keyword>
<sequence>MDISFATKAPFIIFANVLLLHMIGYFAQQYFSAEIVWLVVGIIDAFFGFKCGLYIRNIFKDELTGLYNRSFFGLFLKKVLLDVRSKKISVSLLMVDIDDFKQVNDTYGHLVGDIVLKQIGVILQKSIRRTDCVVRWGGEEFAVILPDTEREGATRLAERLRQSVAGFDFNSSPAILKLTVSIGAVSLCDSVEQDDLIRQADKALYQAKQTKNTVVFV</sequence>
<feature type="transmembrane region" description="Helical" evidence="1">
    <location>
        <begin position="12"/>
        <end position="29"/>
    </location>
</feature>
<accession>A0A1H8Y403</accession>
<feature type="domain" description="GGDEF" evidence="2">
    <location>
        <begin position="88"/>
        <end position="217"/>
    </location>
</feature>
<dbReference type="InterPro" id="IPR050469">
    <property type="entry name" value="Diguanylate_Cyclase"/>
</dbReference>
<dbReference type="PANTHER" id="PTHR45138:SF9">
    <property type="entry name" value="DIGUANYLATE CYCLASE DGCM-RELATED"/>
    <property type="match status" value="1"/>
</dbReference>
<dbReference type="PROSITE" id="PS50887">
    <property type="entry name" value="GGDEF"/>
    <property type="match status" value="1"/>
</dbReference>